<dbReference type="InParanoid" id="A0A2T2ZU10"/>
<feature type="compositionally biased region" description="Polar residues" evidence="1">
    <location>
        <begin position="148"/>
        <end position="169"/>
    </location>
</feature>
<accession>A0A2T2ZU10</accession>
<reference evidence="2 3" key="1">
    <citation type="journal article" date="2018" name="Mycol. Prog.">
        <title>Coniella lustricola, a new species from submerged detritus.</title>
        <authorList>
            <person name="Raudabaugh D.B."/>
            <person name="Iturriaga T."/>
            <person name="Carver A."/>
            <person name="Mondo S."/>
            <person name="Pangilinan J."/>
            <person name="Lipzen A."/>
            <person name="He G."/>
            <person name="Amirebrahimi M."/>
            <person name="Grigoriev I.V."/>
            <person name="Miller A.N."/>
        </authorList>
    </citation>
    <scope>NUCLEOTIDE SEQUENCE [LARGE SCALE GENOMIC DNA]</scope>
    <source>
        <strain evidence="2 3">B22-T-1</strain>
    </source>
</reference>
<feature type="region of interest" description="Disordered" evidence="1">
    <location>
        <begin position="140"/>
        <end position="169"/>
    </location>
</feature>
<dbReference type="SUPFAM" id="SSF50249">
    <property type="entry name" value="Nucleic acid-binding proteins"/>
    <property type="match status" value="1"/>
</dbReference>
<sequence length="397" mass="42967">MTGRVLVLTGAPESHRLDWTSTGLLSTFQPAVASFLAWTSSSSTSATPDFPSNAHTLLVHCAVWRSLAPRSAHIHTGFSQQHHLDFVAAYPSSADFFTTTSFSTHGRNAGPTADARLLHKFYVHSLAKHNDILTSQLVTVPQSQQQQEHSTLAPQESSQGNSGDNLDATSHANASSLLKTLRAPPAWATRVGHLSNLCDIPSAAYLTSIMPSTMTVSLIAGIISIAAPRTVTTRYGTTKTLVEVLVGDETKSGFSITFWLAGAQVGARSAVDEVLAMLRNQDVVLLENVALNVFGKKVYGSSLRRDMTKLHLLYRVPAATEGHQTGHNSHTDLARAGKVQFGQADPLLDKTRRVRAWVLRFVAQKPGLHATAEEDLGRHNAKPGPREWNLPPPLESQ</sequence>
<evidence type="ECO:0000313" key="3">
    <source>
        <dbReference type="Proteomes" id="UP000241462"/>
    </source>
</evidence>
<evidence type="ECO:0000256" key="1">
    <source>
        <dbReference type="SAM" id="MobiDB-lite"/>
    </source>
</evidence>
<dbReference type="AlphaFoldDB" id="A0A2T2ZU10"/>
<dbReference type="OrthoDB" id="5378679at2759"/>
<dbReference type="Gene3D" id="2.40.50.140">
    <property type="entry name" value="Nucleic acid-binding proteins"/>
    <property type="match status" value="1"/>
</dbReference>
<proteinExistence type="predicted"/>
<protein>
    <recommendedName>
        <fullName evidence="4">Nucleic acid-binding protein</fullName>
    </recommendedName>
</protein>
<dbReference type="Proteomes" id="UP000241462">
    <property type="component" value="Unassembled WGS sequence"/>
</dbReference>
<organism evidence="2 3">
    <name type="scientific">Coniella lustricola</name>
    <dbReference type="NCBI Taxonomy" id="2025994"/>
    <lineage>
        <taxon>Eukaryota</taxon>
        <taxon>Fungi</taxon>
        <taxon>Dikarya</taxon>
        <taxon>Ascomycota</taxon>
        <taxon>Pezizomycotina</taxon>
        <taxon>Sordariomycetes</taxon>
        <taxon>Sordariomycetidae</taxon>
        <taxon>Diaporthales</taxon>
        <taxon>Schizoparmaceae</taxon>
        <taxon>Coniella</taxon>
    </lineage>
</organism>
<gene>
    <name evidence="2" type="ORF">BD289DRAFT_378536</name>
</gene>
<name>A0A2T2ZU10_9PEZI</name>
<keyword evidence="3" id="KW-1185">Reference proteome</keyword>
<evidence type="ECO:0008006" key="4">
    <source>
        <dbReference type="Google" id="ProtNLM"/>
    </source>
</evidence>
<dbReference type="InterPro" id="IPR012340">
    <property type="entry name" value="NA-bd_OB-fold"/>
</dbReference>
<feature type="region of interest" description="Disordered" evidence="1">
    <location>
        <begin position="372"/>
        <end position="397"/>
    </location>
</feature>
<evidence type="ECO:0000313" key="2">
    <source>
        <dbReference type="EMBL" id="PSR76632.1"/>
    </source>
</evidence>
<dbReference type="EMBL" id="KZ678698">
    <property type="protein sequence ID" value="PSR76632.1"/>
    <property type="molecule type" value="Genomic_DNA"/>
</dbReference>